<sequence>MSEMEETKLLIDAQIEEASKKEKLYTLNEILEIPNEDFPNASVEEIEIIKNMILNSISSTVSDRKVPLSMVYIDKTEENSDAILSGGGLPYCLDDNGWGPANFISSDCDRAMLVVAQCIYESVIKKPEWRYCRADYNRNCSPKIGHSPYWHTH</sequence>
<dbReference type="EMBL" id="FMXP01000007">
    <property type="protein sequence ID" value="SDB12290.1"/>
    <property type="molecule type" value="Genomic_DNA"/>
</dbReference>
<name>A0A1G6AV76_9STRE</name>
<dbReference type="AlphaFoldDB" id="A0A1G6AV76"/>
<gene>
    <name evidence="1" type="ORF">SAMN02910293_00623</name>
</gene>
<evidence type="ECO:0000313" key="2">
    <source>
        <dbReference type="Proteomes" id="UP000182508"/>
    </source>
</evidence>
<reference evidence="1 2" key="1">
    <citation type="submission" date="2016-10" db="EMBL/GenBank/DDBJ databases">
        <authorList>
            <person name="de Groot N.N."/>
        </authorList>
    </citation>
    <scope>NUCLEOTIDE SEQUENCE [LARGE SCALE GENOMIC DNA]</scope>
    <source>
        <strain evidence="1 2">A-4</strain>
    </source>
</reference>
<protein>
    <submittedName>
        <fullName evidence="1">Uncharacterized protein</fullName>
    </submittedName>
</protein>
<dbReference type="Proteomes" id="UP000182508">
    <property type="component" value="Unassembled WGS sequence"/>
</dbReference>
<proteinExistence type="predicted"/>
<accession>A0A1G6AV76</accession>
<organism evidence="1 2">
    <name type="scientific">Streptococcus henryi</name>
    <dbReference type="NCBI Taxonomy" id="439219"/>
    <lineage>
        <taxon>Bacteria</taxon>
        <taxon>Bacillati</taxon>
        <taxon>Bacillota</taxon>
        <taxon>Bacilli</taxon>
        <taxon>Lactobacillales</taxon>
        <taxon>Streptococcaceae</taxon>
        <taxon>Streptococcus</taxon>
    </lineage>
</organism>
<dbReference type="STRING" id="439219.SAMN02910293_00623"/>
<keyword evidence="2" id="KW-1185">Reference proteome</keyword>
<evidence type="ECO:0000313" key="1">
    <source>
        <dbReference type="EMBL" id="SDB12290.1"/>
    </source>
</evidence>